<keyword evidence="1" id="KW-0812">Transmembrane</keyword>
<evidence type="ECO:0000313" key="2">
    <source>
        <dbReference type="EMBL" id="SNR30999.1"/>
    </source>
</evidence>
<evidence type="ECO:0000256" key="1">
    <source>
        <dbReference type="SAM" id="Phobius"/>
    </source>
</evidence>
<comment type="caution">
    <text evidence="2">The sequence shown here is derived from an EMBL/GenBank/DDBJ whole genome shotgun (WGS) entry which is preliminary data.</text>
</comment>
<dbReference type="EMBL" id="FZNV01000001">
    <property type="protein sequence ID" value="SNR30999.1"/>
    <property type="molecule type" value="Genomic_DNA"/>
</dbReference>
<protein>
    <submittedName>
        <fullName evidence="2">Uncharacterized protein</fullName>
    </submittedName>
</protein>
<sequence length="51" mass="6057">MLDSNYNLIYSYILLKILVYVQKTIKMKQKKLGRNLKNLGIRSFVIYLASF</sequence>
<dbReference type="Proteomes" id="UP000198337">
    <property type="component" value="Unassembled WGS sequence"/>
</dbReference>
<keyword evidence="3" id="KW-1185">Reference proteome</keyword>
<feature type="transmembrane region" description="Helical" evidence="1">
    <location>
        <begin position="6"/>
        <end position="25"/>
    </location>
</feature>
<reference evidence="2 3" key="1">
    <citation type="submission" date="2017-06" db="EMBL/GenBank/DDBJ databases">
        <authorList>
            <person name="Varghese N."/>
            <person name="Submissions S."/>
        </authorList>
    </citation>
    <scope>NUCLEOTIDE SEQUENCE [LARGE SCALE GENOMIC DNA]</scope>
    <source>
        <strain evidence="2 3">DSM 19840</strain>
    </source>
</reference>
<keyword evidence="1" id="KW-0472">Membrane</keyword>
<keyword evidence="1" id="KW-1133">Transmembrane helix</keyword>
<organism evidence="2 3">
    <name type="scientific">Maribacter sedimenticola</name>
    <dbReference type="NCBI Taxonomy" id="228956"/>
    <lineage>
        <taxon>Bacteria</taxon>
        <taxon>Pseudomonadati</taxon>
        <taxon>Bacteroidota</taxon>
        <taxon>Flavobacteriia</taxon>
        <taxon>Flavobacteriales</taxon>
        <taxon>Flavobacteriaceae</taxon>
        <taxon>Maribacter</taxon>
    </lineage>
</organism>
<evidence type="ECO:0000313" key="3">
    <source>
        <dbReference type="Proteomes" id="UP000198337"/>
    </source>
</evidence>
<gene>
    <name evidence="2" type="ORF">SAMN04488009_1138</name>
</gene>
<proteinExistence type="predicted"/>
<accession>A0ABY1SEB4</accession>
<name>A0ABY1SEB4_9FLAO</name>